<keyword evidence="2" id="KW-0808">Transferase</keyword>
<name>A0A239PEL5_9ACTN</name>
<accession>A0A239PEL5</accession>
<reference evidence="2 3" key="1">
    <citation type="submission" date="2017-06" db="EMBL/GenBank/DDBJ databases">
        <authorList>
            <person name="Kim H.J."/>
            <person name="Triplett B.A."/>
        </authorList>
    </citation>
    <scope>NUCLEOTIDE SEQUENCE [LARGE SCALE GENOMIC DNA]</scope>
    <source>
        <strain evidence="2 3">CGMCC 4.5593</strain>
    </source>
</reference>
<dbReference type="InterPro" id="IPR002575">
    <property type="entry name" value="Aminoglycoside_PTrfase"/>
</dbReference>
<keyword evidence="3" id="KW-1185">Reference proteome</keyword>
<feature type="domain" description="Aminoglycoside phosphotransferase" evidence="1">
    <location>
        <begin position="28"/>
        <end position="211"/>
    </location>
</feature>
<keyword evidence="2" id="KW-0418">Kinase</keyword>
<dbReference type="RefSeq" id="WP_179266513.1">
    <property type="nucleotide sequence ID" value="NZ_FZPH01000021.1"/>
</dbReference>
<dbReference type="EMBL" id="FZPH01000021">
    <property type="protein sequence ID" value="SNT65315.1"/>
    <property type="molecule type" value="Genomic_DNA"/>
</dbReference>
<dbReference type="Proteomes" id="UP000198362">
    <property type="component" value="Unassembled WGS sequence"/>
</dbReference>
<dbReference type="SUPFAM" id="SSF56112">
    <property type="entry name" value="Protein kinase-like (PK-like)"/>
    <property type="match status" value="1"/>
</dbReference>
<dbReference type="Gene3D" id="3.90.1200.10">
    <property type="match status" value="1"/>
</dbReference>
<proteinExistence type="predicted"/>
<protein>
    <submittedName>
        <fullName evidence="2">Predicted kinase, aminoglycoside phosphotransferase (APT) family</fullName>
    </submittedName>
</protein>
<evidence type="ECO:0000313" key="2">
    <source>
        <dbReference type="EMBL" id="SNT65315.1"/>
    </source>
</evidence>
<dbReference type="Pfam" id="PF01636">
    <property type="entry name" value="APH"/>
    <property type="match status" value="1"/>
</dbReference>
<dbReference type="AlphaFoldDB" id="A0A239PEL5"/>
<evidence type="ECO:0000313" key="3">
    <source>
        <dbReference type="Proteomes" id="UP000198362"/>
    </source>
</evidence>
<dbReference type="GO" id="GO:0016301">
    <property type="term" value="F:kinase activity"/>
    <property type="evidence" value="ECO:0007669"/>
    <property type="project" value="UniProtKB-KW"/>
</dbReference>
<evidence type="ECO:0000259" key="1">
    <source>
        <dbReference type="Pfam" id="PF01636"/>
    </source>
</evidence>
<dbReference type="InterPro" id="IPR011009">
    <property type="entry name" value="Kinase-like_dom_sf"/>
</dbReference>
<organism evidence="2 3">
    <name type="scientific">Asanoa hainanensis</name>
    <dbReference type="NCBI Taxonomy" id="560556"/>
    <lineage>
        <taxon>Bacteria</taxon>
        <taxon>Bacillati</taxon>
        <taxon>Actinomycetota</taxon>
        <taxon>Actinomycetes</taxon>
        <taxon>Micromonosporales</taxon>
        <taxon>Micromonosporaceae</taxon>
        <taxon>Asanoa</taxon>
    </lineage>
</organism>
<sequence length="309" mass="33346">MPVTAEAVCAAFGLPERGATITVHTHVTWRLTTKSAEFLAKRIPEAWATEIGAAMALEGAARAAGIPVPSPVVPVHPVVGCAARLPDGTLVRVSEWVDGRPIEAGDDLADWLGKTVARLNTLRPRAAAEPVVYGIHPPESWAAWQAEGERQARPWAAMLARRRNDVAEATRWVKSAFERAGDYVETHRDLEPWNVLVTPQGPVIVDWDGAGGDSAGLVAAHAAYAFGGGHGPRTDRALAAYVAHGGRLPSPEDRFARRVGLMLSRLAERINWTLGEGDPSPFPIEELDRTAGDRLRDLPAFVADLREPR</sequence>
<gene>
    <name evidence="2" type="ORF">SAMN05421812_12185</name>
</gene>